<proteinExistence type="predicted"/>
<reference evidence="1" key="1">
    <citation type="submission" date="2020-06" db="EMBL/GenBank/DDBJ databases">
        <title>WGS assembly of Ceratodon purpureus strain R40.</title>
        <authorList>
            <person name="Carey S.B."/>
            <person name="Jenkins J."/>
            <person name="Shu S."/>
            <person name="Lovell J.T."/>
            <person name="Sreedasyam A."/>
            <person name="Maumus F."/>
            <person name="Tiley G.P."/>
            <person name="Fernandez-Pozo N."/>
            <person name="Barry K."/>
            <person name="Chen C."/>
            <person name="Wang M."/>
            <person name="Lipzen A."/>
            <person name="Daum C."/>
            <person name="Saski C.A."/>
            <person name="Payton A.C."/>
            <person name="Mcbreen J.C."/>
            <person name="Conrad R.E."/>
            <person name="Kollar L.M."/>
            <person name="Olsson S."/>
            <person name="Huttunen S."/>
            <person name="Landis J.B."/>
            <person name="Wickett N.J."/>
            <person name="Johnson M.G."/>
            <person name="Rensing S.A."/>
            <person name="Grimwood J."/>
            <person name="Schmutz J."/>
            <person name="Mcdaniel S.F."/>
        </authorList>
    </citation>
    <scope>NUCLEOTIDE SEQUENCE</scope>
    <source>
        <strain evidence="1">R40</strain>
    </source>
</reference>
<organism evidence="1 2">
    <name type="scientific">Ceratodon purpureus</name>
    <name type="common">Fire moss</name>
    <name type="synonym">Dicranum purpureum</name>
    <dbReference type="NCBI Taxonomy" id="3225"/>
    <lineage>
        <taxon>Eukaryota</taxon>
        <taxon>Viridiplantae</taxon>
        <taxon>Streptophyta</taxon>
        <taxon>Embryophyta</taxon>
        <taxon>Bryophyta</taxon>
        <taxon>Bryophytina</taxon>
        <taxon>Bryopsida</taxon>
        <taxon>Dicranidae</taxon>
        <taxon>Pseudoditrichales</taxon>
        <taxon>Ditrichaceae</taxon>
        <taxon>Ceratodon</taxon>
    </lineage>
</organism>
<dbReference type="EMBL" id="CM026424">
    <property type="protein sequence ID" value="KAG0580792.1"/>
    <property type="molecule type" value="Genomic_DNA"/>
</dbReference>
<dbReference type="Proteomes" id="UP000822688">
    <property type="component" value="Chromosome 4"/>
</dbReference>
<sequence length="137" mass="15380">MNVFKSFSMTTEASLLCFLQKLRTRKPCGVQRLASASEGGEDATLSLSAREIAGQKKRVAIETNVYQGFLNDGRNVLDAFLAEIEKVTMMFATILFIGHRPYGFRPCCVQVRMQFYRSDSLAFDIYSENISTISISL</sequence>
<dbReference type="AlphaFoldDB" id="A0A8T0IBJ0"/>
<comment type="caution">
    <text evidence="1">The sequence shown here is derived from an EMBL/GenBank/DDBJ whole genome shotgun (WGS) entry which is preliminary data.</text>
</comment>
<accession>A0A8T0IBJ0</accession>
<keyword evidence="2" id="KW-1185">Reference proteome</keyword>
<evidence type="ECO:0000313" key="1">
    <source>
        <dbReference type="EMBL" id="KAG0580792.1"/>
    </source>
</evidence>
<name>A0A8T0IBJ0_CERPU</name>
<protein>
    <submittedName>
        <fullName evidence="1">Uncharacterized protein</fullName>
    </submittedName>
</protein>
<evidence type="ECO:0000313" key="2">
    <source>
        <dbReference type="Proteomes" id="UP000822688"/>
    </source>
</evidence>
<gene>
    <name evidence="1" type="ORF">KC19_4G199700</name>
</gene>